<evidence type="ECO:0000313" key="6">
    <source>
        <dbReference type="Proteomes" id="UP000255024"/>
    </source>
</evidence>
<dbReference type="EMBL" id="UGQL01000001">
    <property type="protein sequence ID" value="STZ27210.1"/>
    <property type="molecule type" value="Genomic_DNA"/>
</dbReference>
<dbReference type="Pfam" id="PF01638">
    <property type="entry name" value="HxlR"/>
    <property type="match status" value="1"/>
</dbReference>
<dbReference type="PANTHER" id="PTHR33204:SF29">
    <property type="entry name" value="TRANSCRIPTIONAL REGULATOR"/>
    <property type="match status" value="1"/>
</dbReference>
<dbReference type="InterPro" id="IPR002577">
    <property type="entry name" value="HTH_HxlR"/>
</dbReference>
<dbReference type="AlphaFoldDB" id="A0A378RNG2"/>
<name>A0A378RNG2_MYROD</name>
<reference evidence="5 6" key="1">
    <citation type="submission" date="2018-06" db="EMBL/GenBank/DDBJ databases">
        <authorList>
            <consortium name="Pathogen Informatics"/>
            <person name="Doyle S."/>
        </authorList>
    </citation>
    <scope>NUCLEOTIDE SEQUENCE [LARGE SCALE GENOMIC DNA]</scope>
    <source>
        <strain evidence="5 6">NCTC11179</strain>
    </source>
</reference>
<proteinExistence type="predicted"/>
<dbReference type="PROSITE" id="PS51118">
    <property type="entry name" value="HTH_HXLR"/>
    <property type="match status" value="1"/>
</dbReference>
<gene>
    <name evidence="5" type="primary">ytcD_1</name>
    <name evidence="5" type="ORF">NCTC11179_00743</name>
</gene>
<keyword evidence="1" id="KW-0805">Transcription regulation</keyword>
<dbReference type="Proteomes" id="UP000255024">
    <property type="component" value="Unassembled WGS sequence"/>
</dbReference>
<keyword evidence="3" id="KW-0804">Transcription</keyword>
<evidence type="ECO:0000256" key="1">
    <source>
        <dbReference type="ARBA" id="ARBA00023015"/>
    </source>
</evidence>
<dbReference type="InterPro" id="IPR036390">
    <property type="entry name" value="WH_DNA-bd_sf"/>
</dbReference>
<evidence type="ECO:0000256" key="2">
    <source>
        <dbReference type="ARBA" id="ARBA00023125"/>
    </source>
</evidence>
<evidence type="ECO:0000256" key="3">
    <source>
        <dbReference type="ARBA" id="ARBA00023163"/>
    </source>
</evidence>
<sequence length="130" mass="15281">MVRTILYVMGKRKENSTNSLNQKYIIECDLAYSIHLLEGRWKLIILCSLEKGTMRYSELRDKIGEITERMLTLKLRELEQDGLISRTVYPEVPPRVDYELSDVSKDLIPIWRSLETWGAKHKELKQGLIK</sequence>
<dbReference type="InterPro" id="IPR036388">
    <property type="entry name" value="WH-like_DNA-bd_sf"/>
</dbReference>
<evidence type="ECO:0000259" key="4">
    <source>
        <dbReference type="PROSITE" id="PS51118"/>
    </source>
</evidence>
<protein>
    <submittedName>
        <fullName evidence="5">Uncharacterized HTH-type transcriptional regulator ytcD</fullName>
    </submittedName>
</protein>
<feature type="domain" description="HTH hxlR-type" evidence="4">
    <location>
        <begin position="28"/>
        <end position="126"/>
    </location>
</feature>
<evidence type="ECO:0000313" key="5">
    <source>
        <dbReference type="EMBL" id="STZ27210.1"/>
    </source>
</evidence>
<keyword evidence="6" id="KW-1185">Reference proteome</keyword>
<keyword evidence="2" id="KW-0238">DNA-binding</keyword>
<dbReference type="SUPFAM" id="SSF46785">
    <property type="entry name" value="Winged helix' DNA-binding domain"/>
    <property type="match status" value="1"/>
</dbReference>
<dbReference type="RefSeq" id="WP_115090188.1">
    <property type="nucleotide sequence ID" value="NZ_CP068107.1"/>
</dbReference>
<accession>A0A378RNG2</accession>
<dbReference type="Gene3D" id="1.10.10.10">
    <property type="entry name" value="Winged helix-like DNA-binding domain superfamily/Winged helix DNA-binding domain"/>
    <property type="match status" value="1"/>
</dbReference>
<organism evidence="5 6">
    <name type="scientific">Myroides odoratus</name>
    <name type="common">Flavobacterium odoratum</name>
    <dbReference type="NCBI Taxonomy" id="256"/>
    <lineage>
        <taxon>Bacteria</taxon>
        <taxon>Pseudomonadati</taxon>
        <taxon>Bacteroidota</taxon>
        <taxon>Flavobacteriia</taxon>
        <taxon>Flavobacteriales</taxon>
        <taxon>Flavobacteriaceae</taxon>
        <taxon>Myroides</taxon>
    </lineage>
</organism>
<dbReference type="PANTHER" id="PTHR33204">
    <property type="entry name" value="TRANSCRIPTIONAL REGULATOR, MARR FAMILY"/>
    <property type="match status" value="1"/>
</dbReference>
<dbReference type="GO" id="GO:0003677">
    <property type="term" value="F:DNA binding"/>
    <property type="evidence" value="ECO:0007669"/>
    <property type="project" value="UniProtKB-KW"/>
</dbReference>